<keyword evidence="1 5" id="KW-0436">Ligase</keyword>
<dbReference type="GO" id="GO:0006099">
    <property type="term" value="P:tricarboxylic acid cycle"/>
    <property type="evidence" value="ECO:0007669"/>
    <property type="project" value="UniProtKB-UniRule"/>
</dbReference>
<evidence type="ECO:0000313" key="9">
    <source>
        <dbReference type="Proteomes" id="UP000013307"/>
    </source>
</evidence>
<dbReference type="PIRSF" id="PIRSF001554">
    <property type="entry name" value="SucCS_beta"/>
    <property type="match status" value="1"/>
</dbReference>
<dbReference type="GO" id="GO:0042709">
    <property type="term" value="C:succinate-CoA ligase complex"/>
    <property type="evidence" value="ECO:0007669"/>
    <property type="project" value="TreeGrafter"/>
</dbReference>
<dbReference type="NCBIfam" id="TIGR01016">
    <property type="entry name" value="sucCoAbeta"/>
    <property type="match status" value="1"/>
</dbReference>
<feature type="binding site" evidence="5">
    <location>
        <position position="201"/>
    </location>
    <ligand>
        <name>Mg(2+)</name>
        <dbReference type="ChEBI" id="CHEBI:18420"/>
    </ligand>
</feature>
<name>N0BBC3_9EURY</name>
<dbReference type="FunFam" id="3.30.470.20:FF:000002">
    <property type="entry name" value="Succinate--CoA ligase [ADP-forming] subunit beta"/>
    <property type="match status" value="1"/>
</dbReference>
<keyword evidence="2 5" id="KW-0479">Metal-binding</keyword>
<dbReference type="RefSeq" id="WP_015589907.1">
    <property type="nucleotide sequence ID" value="NC_021169.1"/>
</dbReference>
<dbReference type="SUPFAM" id="SSF52210">
    <property type="entry name" value="Succinyl-CoA synthetase domains"/>
    <property type="match status" value="1"/>
</dbReference>
<dbReference type="GO" id="GO:0005524">
    <property type="term" value="F:ATP binding"/>
    <property type="evidence" value="ECO:0007669"/>
    <property type="project" value="UniProtKB-UniRule"/>
</dbReference>
<keyword evidence="3 5" id="KW-0547">Nucleotide-binding</keyword>
<dbReference type="GO" id="GO:0004776">
    <property type="term" value="F:succinate-CoA ligase (GDP-forming) activity"/>
    <property type="evidence" value="ECO:0007669"/>
    <property type="project" value="RHEA"/>
</dbReference>
<feature type="binding site" evidence="5">
    <location>
        <position position="44"/>
    </location>
    <ligand>
        <name>ATP</name>
        <dbReference type="ChEBI" id="CHEBI:30616"/>
    </ligand>
</feature>
<feature type="binding site" evidence="5">
    <location>
        <position position="93"/>
    </location>
    <ligand>
        <name>ATP</name>
        <dbReference type="ChEBI" id="CHEBI:30616"/>
    </ligand>
</feature>
<feature type="binding site" evidence="5">
    <location>
        <position position="252"/>
    </location>
    <ligand>
        <name>substrate</name>
        <note>ligand shared with subunit alpha</note>
    </ligand>
</feature>
<dbReference type="InterPro" id="IPR013650">
    <property type="entry name" value="ATP-grasp_succ-CoA_synth-type"/>
</dbReference>
<dbReference type="Pfam" id="PF00549">
    <property type="entry name" value="Ligase_CoA"/>
    <property type="match status" value="1"/>
</dbReference>
<dbReference type="PROSITE" id="PS50975">
    <property type="entry name" value="ATP_GRASP"/>
    <property type="match status" value="1"/>
</dbReference>
<evidence type="ECO:0000256" key="3">
    <source>
        <dbReference type="ARBA" id="ARBA00022741"/>
    </source>
</evidence>
<evidence type="ECO:0000256" key="6">
    <source>
        <dbReference type="PROSITE-ProRule" id="PRU00409"/>
    </source>
</evidence>
<dbReference type="SUPFAM" id="SSF56059">
    <property type="entry name" value="Glutathione synthetase ATP-binding domain-like"/>
    <property type="match status" value="1"/>
</dbReference>
<evidence type="ECO:0000256" key="5">
    <source>
        <dbReference type="HAMAP-Rule" id="MF_00558"/>
    </source>
</evidence>
<dbReference type="InterPro" id="IPR005811">
    <property type="entry name" value="SUCC_ACL_C"/>
</dbReference>
<dbReference type="HOGENOM" id="CLU_037430_0_2_2"/>
<dbReference type="Gene3D" id="3.40.50.261">
    <property type="entry name" value="Succinyl-CoA synthetase domains"/>
    <property type="match status" value="1"/>
</dbReference>
<dbReference type="Proteomes" id="UP000013307">
    <property type="component" value="Chromosome"/>
</dbReference>
<dbReference type="GO" id="GO:0000287">
    <property type="term" value="F:magnesium ion binding"/>
    <property type="evidence" value="ECO:0007669"/>
    <property type="project" value="UniProtKB-UniRule"/>
</dbReference>
<dbReference type="UniPathway" id="UPA00223">
    <property type="reaction ID" value="UER00999"/>
</dbReference>
<dbReference type="HAMAP" id="MF_00558">
    <property type="entry name" value="Succ_CoA_beta"/>
    <property type="match status" value="1"/>
</dbReference>
<evidence type="ECO:0000259" key="7">
    <source>
        <dbReference type="PROSITE" id="PS50975"/>
    </source>
</evidence>
<dbReference type="eggNOG" id="arCOG01337">
    <property type="taxonomic scope" value="Archaea"/>
</dbReference>
<accession>N0BBC3</accession>
<evidence type="ECO:0000256" key="1">
    <source>
        <dbReference type="ARBA" id="ARBA00022598"/>
    </source>
</evidence>
<dbReference type="InterPro" id="IPR016102">
    <property type="entry name" value="Succinyl-CoA_synth-like"/>
</dbReference>
<comment type="pathway">
    <text evidence="5">Carbohydrate metabolism; tricarboxylic acid cycle; succinate from succinyl-CoA (ligase route): step 1/1.</text>
</comment>
<sequence>MKLHEYQAKEIFKEHGIPVPEGYVVRSVDEAVEAVKKLGKAVIKAQVLVGGRGKAGGVKVVDDAESAREVASQMLGSMIKGHKVEALLVEKAIDVEKELYLAYIVDKTERKPTIIFSKIGGINIEELAREHPESIFKVSYDPLIGLQDYHIRKLLFKAGVEDFKEFFSLIKKINEIAWKYEAELVEINPIVKTKEGLYAVDAVIIADDNALFRHPELESLRDSTEVDELEREARLKGLSYVRLDGDIGVIANGAGLAMTTMDMIAYMGGKPANFLDTGGGLADPEKMKNCLLHVVKDEKVKVVYINIFAEITRCEKVAEGIVKALDEMDRKVVLVVKLVGVNEDIGREILKKYMEEKGAEIYFVNTLEEGARKAVEITRRE</sequence>
<dbReference type="OrthoDB" id="146449at2157"/>
<proteinExistence type="inferred from homology"/>
<comment type="function">
    <text evidence="5">Succinyl-CoA synthetase functions in the citric acid cycle (TCA), coupling the hydrolysis of succinyl-CoA to the synthesis of either ATP or GTP and thus represents the only step of substrate-level phosphorylation in the TCA. The beta subunit provides nucleotide specificity of the enzyme and binds the substrate succinate, while the binding sites for coenzyme A and phosphate are found in the alpha subunit.</text>
</comment>
<comment type="subunit">
    <text evidence="5">Heterotetramer of two alpha and two beta subunits.</text>
</comment>
<comment type="cofactor">
    <cofactor evidence="5">
        <name>Mg(2+)</name>
        <dbReference type="ChEBI" id="CHEBI:18420"/>
    </cofactor>
    <text evidence="5">Binds 1 Mg(2+) ion per subunit.</text>
</comment>
<comment type="catalytic activity">
    <reaction evidence="5">
        <text>succinate + ATP + CoA = succinyl-CoA + ADP + phosphate</text>
        <dbReference type="Rhea" id="RHEA:17661"/>
        <dbReference type="ChEBI" id="CHEBI:30031"/>
        <dbReference type="ChEBI" id="CHEBI:30616"/>
        <dbReference type="ChEBI" id="CHEBI:43474"/>
        <dbReference type="ChEBI" id="CHEBI:57287"/>
        <dbReference type="ChEBI" id="CHEBI:57292"/>
        <dbReference type="ChEBI" id="CHEBI:456216"/>
        <dbReference type="EC" id="6.2.1.5"/>
    </reaction>
</comment>
<dbReference type="GO" id="GO:0006104">
    <property type="term" value="P:succinyl-CoA metabolic process"/>
    <property type="evidence" value="ECO:0007669"/>
    <property type="project" value="TreeGrafter"/>
</dbReference>
<feature type="binding site" evidence="5">
    <location>
        <begin position="51"/>
        <end position="53"/>
    </location>
    <ligand>
        <name>ATP</name>
        <dbReference type="ChEBI" id="CHEBI:30616"/>
    </ligand>
</feature>
<keyword evidence="5 6" id="KW-0067">ATP-binding</keyword>
<evidence type="ECO:0000256" key="4">
    <source>
        <dbReference type="ARBA" id="ARBA00022842"/>
    </source>
</evidence>
<comment type="catalytic activity">
    <reaction evidence="5">
        <text>GTP + succinate + CoA = succinyl-CoA + GDP + phosphate</text>
        <dbReference type="Rhea" id="RHEA:22120"/>
        <dbReference type="ChEBI" id="CHEBI:30031"/>
        <dbReference type="ChEBI" id="CHEBI:37565"/>
        <dbReference type="ChEBI" id="CHEBI:43474"/>
        <dbReference type="ChEBI" id="CHEBI:57287"/>
        <dbReference type="ChEBI" id="CHEBI:57292"/>
        <dbReference type="ChEBI" id="CHEBI:58189"/>
    </reaction>
</comment>
<dbReference type="Gene3D" id="3.30.1490.20">
    <property type="entry name" value="ATP-grasp fold, A domain"/>
    <property type="match status" value="1"/>
</dbReference>
<dbReference type="PROSITE" id="PS01217">
    <property type="entry name" value="SUCCINYL_COA_LIG_3"/>
    <property type="match status" value="1"/>
</dbReference>
<dbReference type="STRING" id="387631.Asulf_00275"/>
<keyword evidence="5" id="KW-0816">Tricarboxylic acid cycle</keyword>
<dbReference type="GeneID" id="15391921"/>
<dbReference type="PANTHER" id="PTHR11815">
    <property type="entry name" value="SUCCINYL-COA SYNTHETASE BETA CHAIN"/>
    <property type="match status" value="1"/>
</dbReference>
<keyword evidence="4 5" id="KW-0460">Magnesium</keyword>
<dbReference type="Pfam" id="PF08442">
    <property type="entry name" value="ATP-grasp_2"/>
    <property type="match status" value="1"/>
</dbReference>
<feature type="binding site" evidence="5">
    <location>
        <position position="188"/>
    </location>
    <ligand>
        <name>Mg(2+)</name>
        <dbReference type="ChEBI" id="CHEBI:18420"/>
    </ligand>
</feature>
<dbReference type="GO" id="GO:0004775">
    <property type="term" value="F:succinate-CoA ligase (ADP-forming) activity"/>
    <property type="evidence" value="ECO:0007669"/>
    <property type="project" value="UniProtKB-UniRule"/>
</dbReference>
<gene>
    <name evidence="5" type="primary">sucC</name>
    <name evidence="8" type="ORF">Asulf_00275</name>
</gene>
<dbReference type="NCBIfam" id="NF001913">
    <property type="entry name" value="PRK00696.1"/>
    <property type="match status" value="1"/>
</dbReference>
<dbReference type="InterPro" id="IPR013815">
    <property type="entry name" value="ATP_grasp_subdomain_1"/>
</dbReference>
<dbReference type="EMBL" id="CP005290">
    <property type="protein sequence ID" value="AGK60308.1"/>
    <property type="molecule type" value="Genomic_DNA"/>
</dbReference>
<dbReference type="AlphaFoldDB" id="N0BBC3"/>
<comment type="similarity">
    <text evidence="5">Belongs to the succinate/malate CoA ligase beta subunit family.</text>
</comment>
<feature type="domain" description="ATP-grasp" evidence="7">
    <location>
        <begin position="9"/>
        <end position="216"/>
    </location>
</feature>
<protein>
    <recommendedName>
        <fullName evidence="5">Succinate--CoA ligase [ADP-forming] subunit beta</fullName>
        <ecNumber evidence="5">6.2.1.5</ecNumber>
    </recommendedName>
    <alternativeName>
        <fullName evidence="5">Succinyl-CoA synthetase subunit beta</fullName>
        <shortName evidence="5">SCS-beta</shortName>
    </alternativeName>
</protein>
<feature type="binding site" evidence="5">
    <location>
        <position position="98"/>
    </location>
    <ligand>
        <name>ATP</name>
        <dbReference type="ChEBI" id="CHEBI:30616"/>
    </ligand>
</feature>
<comment type="caution">
    <text evidence="5">Lacks conserved residue(s) required for the propagation of feature annotation.</text>
</comment>
<keyword evidence="9" id="KW-1185">Reference proteome</keyword>
<dbReference type="InterPro" id="IPR011761">
    <property type="entry name" value="ATP-grasp"/>
</dbReference>
<dbReference type="Gene3D" id="3.30.470.20">
    <property type="entry name" value="ATP-grasp fold, B domain"/>
    <property type="match status" value="1"/>
</dbReference>
<reference evidence="8 9" key="1">
    <citation type="journal article" date="2013" name="Genome Announc.">
        <title>Complete Genome Sequence of the Thermophilic and Facultatively Chemolithoautotrophic Sulfate Reducer Archaeoglobus sulfaticallidus Strain PM70-1T.</title>
        <authorList>
            <person name="Stokke R."/>
            <person name="Hocking W.P."/>
            <person name="Steinsbu B.O."/>
            <person name="Steen I.H."/>
        </authorList>
    </citation>
    <scope>NUCLEOTIDE SEQUENCE [LARGE SCALE GENOMIC DNA]</scope>
    <source>
        <strain evidence="8">PM70-1</strain>
    </source>
</reference>
<dbReference type="PANTHER" id="PTHR11815:SF10">
    <property type="entry name" value="SUCCINATE--COA LIGASE [GDP-FORMING] SUBUNIT BETA, MITOCHONDRIAL"/>
    <property type="match status" value="1"/>
</dbReference>
<evidence type="ECO:0000313" key="8">
    <source>
        <dbReference type="EMBL" id="AGK60308.1"/>
    </source>
</evidence>
<organism evidence="8 9">
    <name type="scientific">Archaeoglobus sulfaticallidus PM70-1</name>
    <dbReference type="NCBI Taxonomy" id="387631"/>
    <lineage>
        <taxon>Archaea</taxon>
        <taxon>Methanobacteriati</taxon>
        <taxon>Methanobacteriota</taxon>
        <taxon>Archaeoglobi</taxon>
        <taxon>Archaeoglobales</taxon>
        <taxon>Archaeoglobaceae</taxon>
        <taxon>Archaeoglobus</taxon>
    </lineage>
</organism>
<evidence type="ECO:0000256" key="2">
    <source>
        <dbReference type="ARBA" id="ARBA00022723"/>
    </source>
</evidence>
<dbReference type="InterPro" id="IPR017866">
    <property type="entry name" value="Succ-CoA_synthase_bsu_CS"/>
</dbReference>
<dbReference type="KEGG" id="ast:Asulf_00275"/>
<dbReference type="EC" id="6.2.1.5" evidence="5"/>
<feature type="binding site" evidence="5">
    <location>
        <position position="90"/>
    </location>
    <ligand>
        <name>ATP</name>
        <dbReference type="ChEBI" id="CHEBI:30616"/>
    </ligand>
</feature>
<dbReference type="InterPro" id="IPR005809">
    <property type="entry name" value="Succ_CoA_ligase-like_bsu"/>
</dbReference>